<evidence type="ECO:0000256" key="2">
    <source>
        <dbReference type="ARBA" id="ARBA00022801"/>
    </source>
</evidence>
<keyword evidence="1 4" id="KW-0645">Protease</keyword>
<evidence type="ECO:0000256" key="3">
    <source>
        <dbReference type="ARBA" id="ARBA00023145"/>
    </source>
</evidence>
<dbReference type="HAMAP" id="MF_00626">
    <property type="entry name" value="Germination_prot"/>
    <property type="match status" value="1"/>
</dbReference>
<comment type="function">
    <text evidence="4">Initiates the rapid degradation of small, acid-soluble proteins during spore germination.</text>
</comment>
<dbReference type="SUPFAM" id="SSF53163">
    <property type="entry name" value="HybD-like"/>
    <property type="match status" value="1"/>
</dbReference>
<evidence type="ECO:0000313" key="6">
    <source>
        <dbReference type="Proteomes" id="UP000623678"/>
    </source>
</evidence>
<dbReference type="AlphaFoldDB" id="A0A926EP77"/>
<comment type="catalytic activity">
    <reaction evidence="4">
        <text>Endopeptidase action with P4 Glu or Asp, P1 preferably Glu &gt; Asp, P1' hydrophobic and P2' Ala.</text>
        <dbReference type="EC" id="3.4.24.78"/>
    </reaction>
</comment>
<dbReference type="InterPro" id="IPR005080">
    <property type="entry name" value="Peptidase_A25"/>
</dbReference>
<sequence>MQAVRTDLAMEQTEFYKNNLPEGLSLSQEEKAGLKITRVEVVSEEGVKLTGKNKGKYITIDIPLATAGAEPADDVTHLLAQEISALLPKEGMVLVVGLGNIHITPDALGPQTVHQILATRHIPDQVAKESGLENLRPVAALAPGVLGQTGIETGEIIHSIVTDIHPGAVVVIDALAARSLERMGRTIQLSDNGISPGSGVLNSRKELSRETLGVPVISVGIPTVVDGATLVQDLVEKENLPMKKQAQTVMVTPRDIDVIIERGAKNLSLAINKALQPQLSLEDITYLVS</sequence>
<evidence type="ECO:0000256" key="1">
    <source>
        <dbReference type="ARBA" id="ARBA00022670"/>
    </source>
</evidence>
<dbReference type="GO" id="GO:0009847">
    <property type="term" value="P:spore germination"/>
    <property type="evidence" value="ECO:0007669"/>
    <property type="project" value="UniProtKB-UniRule"/>
</dbReference>
<dbReference type="GO" id="GO:0004222">
    <property type="term" value="F:metalloendopeptidase activity"/>
    <property type="evidence" value="ECO:0007669"/>
    <property type="project" value="UniProtKB-UniRule"/>
</dbReference>
<keyword evidence="3 4" id="KW-0865">Zymogen</keyword>
<keyword evidence="2 4" id="KW-0378">Hydrolase</keyword>
<evidence type="ECO:0000256" key="4">
    <source>
        <dbReference type="HAMAP-Rule" id="MF_00626"/>
    </source>
</evidence>
<reference evidence="5" key="1">
    <citation type="submission" date="2020-08" db="EMBL/GenBank/DDBJ databases">
        <title>Genome public.</title>
        <authorList>
            <person name="Liu C."/>
            <person name="Sun Q."/>
        </authorList>
    </citation>
    <scope>NUCLEOTIDE SEQUENCE</scope>
    <source>
        <strain evidence="5">NSJ-64</strain>
    </source>
</reference>
<dbReference type="InterPro" id="IPR023430">
    <property type="entry name" value="Pept_HybD-like_dom_sf"/>
</dbReference>
<name>A0A926EP77_9FIRM</name>
<comment type="subunit">
    <text evidence="4">Homotetramer.</text>
</comment>
<accession>A0A926EP77</accession>
<feature type="propeptide" id="PRO_5038187177" evidence="4">
    <location>
        <begin position="1"/>
        <end position="7"/>
    </location>
</feature>
<proteinExistence type="inferred from homology"/>
<gene>
    <name evidence="4" type="primary">gpr</name>
    <name evidence="5" type="ORF">H8705_10325</name>
</gene>
<dbReference type="RefSeq" id="WP_262395695.1">
    <property type="nucleotide sequence ID" value="NZ_JACRTD010000007.1"/>
</dbReference>
<protein>
    <recommendedName>
        <fullName evidence="4">Germination protease</fullName>
        <ecNumber evidence="4">3.4.24.78</ecNumber>
    </recommendedName>
    <alternativeName>
        <fullName evidence="4">GPR endopeptidase</fullName>
    </alternativeName>
    <alternativeName>
        <fullName evidence="4">Germination proteinase</fullName>
    </alternativeName>
    <alternativeName>
        <fullName evidence="4">Spore protease</fullName>
    </alternativeName>
</protein>
<keyword evidence="6" id="KW-1185">Reference proteome</keyword>
<dbReference type="Proteomes" id="UP000623678">
    <property type="component" value="Unassembled WGS sequence"/>
</dbReference>
<dbReference type="NCBIfam" id="TIGR01441">
    <property type="entry name" value="GPR"/>
    <property type="match status" value="1"/>
</dbReference>
<comment type="PTM">
    <text evidence="4">Autoproteolytically processed. The inactive tetrameric zymogen termed p46 autoprocesses to a smaller form termed p41, which is active only during spore germination.</text>
</comment>
<organism evidence="5 6">
    <name type="scientific">Youxingia wuxianensis</name>
    <dbReference type="NCBI Taxonomy" id="2763678"/>
    <lineage>
        <taxon>Bacteria</taxon>
        <taxon>Bacillati</taxon>
        <taxon>Bacillota</taxon>
        <taxon>Clostridia</taxon>
        <taxon>Eubacteriales</taxon>
        <taxon>Oscillospiraceae</taxon>
        <taxon>Youxingia</taxon>
    </lineage>
</organism>
<dbReference type="EMBL" id="JACRTD010000007">
    <property type="protein sequence ID" value="MBC8585980.1"/>
    <property type="molecule type" value="Genomic_DNA"/>
</dbReference>
<dbReference type="GO" id="GO:0006508">
    <property type="term" value="P:proteolysis"/>
    <property type="evidence" value="ECO:0007669"/>
    <property type="project" value="UniProtKB-UniRule"/>
</dbReference>
<feature type="chain" id="PRO_5038187176" description="Germination protease" evidence="4">
    <location>
        <begin position="8"/>
        <end position="289"/>
    </location>
</feature>
<dbReference type="PIRSF" id="PIRSF019549">
    <property type="entry name" value="Peptidase_A25"/>
    <property type="match status" value="1"/>
</dbReference>
<comment type="similarity">
    <text evidence="4">Belongs to the peptidase A25 family.</text>
</comment>
<evidence type="ECO:0000313" key="5">
    <source>
        <dbReference type="EMBL" id="MBC8585980.1"/>
    </source>
</evidence>
<dbReference type="Gene3D" id="3.40.50.1450">
    <property type="entry name" value="HybD-like"/>
    <property type="match status" value="1"/>
</dbReference>
<comment type="caution">
    <text evidence="5">The sequence shown here is derived from an EMBL/GenBank/DDBJ whole genome shotgun (WGS) entry which is preliminary data.</text>
</comment>
<dbReference type="EC" id="3.4.24.78" evidence="4"/>
<dbReference type="Pfam" id="PF03418">
    <property type="entry name" value="Peptidase_A25"/>
    <property type="match status" value="1"/>
</dbReference>